<accession>A0A1Z1MDD0</accession>
<gene>
    <name evidence="3" type="primary">orf197</name>
</gene>
<keyword evidence="1" id="KW-1133">Transmembrane helix</keyword>
<evidence type="ECO:0000256" key="1">
    <source>
        <dbReference type="SAM" id="Phobius"/>
    </source>
</evidence>
<protein>
    <submittedName>
        <fullName evidence="3">Uncharacterized protein</fullName>
    </submittedName>
</protein>
<dbReference type="GeneID" id="33357090"/>
<proteinExistence type="predicted"/>
<keyword evidence="3" id="KW-0934">Plastid</keyword>
<keyword evidence="1" id="KW-0472">Membrane</keyword>
<dbReference type="RefSeq" id="YP_009395114.1">
    <property type="nucleotide sequence ID" value="NC_035276.1"/>
</dbReference>
<keyword evidence="2" id="KW-0732">Signal</keyword>
<feature type="signal peptide" evidence="2">
    <location>
        <begin position="1"/>
        <end position="18"/>
    </location>
</feature>
<evidence type="ECO:0000313" key="3">
    <source>
        <dbReference type="EMBL" id="ARW63882.1"/>
    </source>
</evidence>
<keyword evidence="3" id="KW-0150">Chloroplast</keyword>
<dbReference type="EMBL" id="MF101430">
    <property type="protein sequence ID" value="ARW63882.1"/>
    <property type="molecule type" value="Genomic_DNA"/>
</dbReference>
<dbReference type="AlphaFoldDB" id="A0A1Z1MDD0"/>
<name>A0A1Z1MDD0_9FLOR</name>
<feature type="chain" id="PRO_5012464354" evidence="2">
    <location>
        <begin position="19"/>
        <end position="197"/>
    </location>
</feature>
<geneLocation type="chloroplast" evidence="3"/>
<reference evidence="3" key="1">
    <citation type="journal article" date="2017" name="J. Phycol.">
        <title>Analysis of chloroplast genomes and a supermatrix inform reclassification of the Rhodomelaceae (Rhodophyta).</title>
        <authorList>
            <person name="Diaz-Tapia P."/>
            <person name="Maggs C.A."/>
            <person name="West J.A."/>
            <person name="Verbruggen H."/>
        </authorList>
    </citation>
    <scope>NUCLEOTIDE SEQUENCE</scope>
    <source>
        <strain evidence="3">PD644</strain>
    </source>
</reference>
<evidence type="ECO:0000256" key="2">
    <source>
        <dbReference type="SAM" id="SignalP"/>
    </source>
</evidence>
<feature type="transmembrane region" description="Helical" evidence="1">
    <location>
        <begin position="145"/>
        <end position="170"/>
    </location>
</feature>
<keyword evidence="1" id="KW-0812">Transmembrane</keyword>
<sequence>MPTSLFLCLLRLPFIARTNPVVNAGLMVIATIFTYQIGNTIISVNEPARRFTPFSIANYFVSKFLKNRDLATNNRTYWFLKTGFSLVSFLVSSIGYSRRNGQNPNQVQPDKMPDLLAGKIDSRHIINNMQGQTFIIRVSDKAINYIGFIVILIRSVLVCIGVVVVARHFLRKLQETLRKESIIHVEARSVSEKKQNS</sequence>
<organism evidence="3">
    <name type="scientific">Alsidium seaforthii</name>
    <dbReference type="NCBI Taxonomy" id="2007182"/>
    <lineage>
        <taxon>Eukaryota</taxon>
        <taxon>Rhodophyta</taxon>
        <taxon>Florideophyceae</taxon>
        <taxon>Rhodymeniophycidae</taxon>
        <taxon>Ceramiales</taxon>
        <taxon>Rhodomelaceae</taxon>
        <taxon>Polysiphonioideae</taxon>
        <taxon>Alsidium</taxon>
    </lineage>
</organism>